<proteinExistence type="predicted"/>
<dbReference type="Proteomes" id="UP000324974">
    <property type="component" value="Chromosome"/>
</dbReference>
<feature type="transmembrane region" description="Helical" evidence="1">
    <location>
        <begin position="6"/>
        <end position="26"/>
    </location>
</feature>
<keyword evidence="3" id="KW-1185">Reference proteome</keyword>
<name>A0A5C1AIH3_9BACT</name>
<dbReference type="AlphaFoldDB" id="A0A5C1AIH3"/>
<accession>A0A5C1AIH3</accession>
<evidence type="ECO:0000313" key="2">
    <source>
        <dbReference type="EMBL" id="QEL16768.1"/>
    </source>
</evidence>
<evidence type="ECO:0000256" key="1">
    <source>
        <dbReference type="SAM" id="Phobius"/>
    </source>
</evidence>
<protein>
    <submittedName>
        <fullName evidence="2">Uncharacterized protein</fullName>
    </submittedName>
</protein>
<reference evidence="3" key="1">
    <citation type="submission" date="2019-08" db="EMBL/GenBank/DDBJ databases">
        <title>Limnoglobus roseus gen. nov., sp. nov., a novel freshwater planctomycete with a giant genome from the family Gemmataceae.</title>
        <authorList>
            <person name="Kulichevskaya I.S."/>
            <person name="Naumoff D.G."/>
            <person name="Miroshnikov K."/>
            <person name="Ivanova A."/>
            <person name="Philippov D.A."/>
            <person name="Hakobyan A."/>
            <person name="Rijpstra I.C."/>
            <person name="Sinninghe Damste J.S."/>
            <person name="Liesack W."/>
            <person name="Dedysh S.N."/>
        </authorList>
    </citation>
    <scope>NUCLEOTIDE SEQUENCE [LARGE SCALE GENOMIC DNA]</scope>
    <source>
        <strain evidence="3">PX52</strain>
    </source>
</reference>
<sequence>MIYFPVFSLGCVFASLTVAFFMWLSTPQIKNEDLYRFCLVKNIPLEECKTPLWPAKKGAGHEQ</sequence>
<gene>
    <name evidence="2" type="ORF">PX52LOC_03737</name>
</gene>
<keyword evidence="1" id="KW-0812">Transmembrane</keyword>
<keyword evidence="1" id="KW-1133">Transmembrane helix</keyword>
<evidence type="ECO:0000313" key="3">
    <source>
        <dbReference type="Proteomes" id="UP000324974"/>
    </source>
</evidence>
<dbReference type="EMBL" id="CP042425">
    <property type="protein sequence ID" value="QEL16768.1"/>
    <property type="molecule type" value="Genomic_DNA"/>
</dbReference>
<organism evidence="2 3">
    <name type="scientific">Limnoglobus roseus</name>
    <dbReference type="NCBI Taxonomy" id="2598579"/>
    <lineage>
        <taxon>Bacteria</taxon>
        <taxon>Pseudomonadati</taxon>
        <taxon>Planctomycetota</taxon>
        <taxon>Planctomycetia</taxon>
        <taxon>Gemmatales</taxon>
        <taxon>Gemmataceae</taxon>
        <taxon>Limnoglobus</taxon>
    </lineage>
</organism>
<keyword evidence="1" id="KW-0472">Membrane</keyword>
<dbReference type="KEGG" id="lrs:PX52LOC_03737"/>